<dbReference type="PROSITE" id="PS51330">
    <property type="entry name" value="DHFR_2"/>
    <property type="match status" value="1"/>
</dbReference>
<evidence type="ECO:0000256" key="6">
    <source>
        <dbReference type="ARBA" id="ARBA00023002"/>
    </source>
</evidence>
<organism evidence="9 10">
    <name type="scientific">Candidatus Blautia avicola</name>
    <dbReference type="NCBI Taxonomy" id="2838483"/>
    <lineage>
        <taxon>Bacteria</taxon>
        <taxon>Bacillati</taxon>
        <taxon>Bacillota</taxon>
        <taxon>Clostridia</taxon>
        <taxon>Lachnospirales</taxon>
        <taxon>Lachnospiraceae</taxon>
        <taxon>Blautia</taxon>
    </lineage>
</organism>
<dbReference type="PANTHER" id="PTHR48069">
    <property type="entry name" value="DIHYDROFOLATE REDUCTASE"/>
    <property type="match status" value="1"/>
</dbReference>
<dbReference type="EMBL" id="DWUY01000318">
    <property type="protein sequence ID" value="HJD30219.1"/>
    <property type="molecule type" value="Genomic_DNA"/>
</dbReference>
<reference evidence="9" key="2">
    <citation type="submission" date="2021-04" db="EMBL/GenBank/DDBJ databases">
        <authorList>
            <person name="Gilroy R."/>
        </authorList>
    </citation>
    <scope>NUCLEOTIDE SEQUENCE</scope>
    <source>
        <strain evidence="9">ChiBcec6-4105</strain>
    </source>
</reference>
<dbReference type="GO" id="GO:0046452">
    <property type="term" value="P:dihydrofolate metabolic process"/>
    <property type="evidence" value="ECO:0007669"/>
    <property type="project" value="TreeGrafter"/>
</dbReference>
<evidence type="ECO:0000313" key="9">
    <source>
        <dbReference type="EMBL" id="HJD30219.1"/>
    </source>
</evidence>
<comment type="pathway">
    <text evidence="1 7">Cofactor biosynthesis; tetrahydrofolate biosynthesis; 5,6,7,8-tetrahydrofolate from 7,8-dihydrofolate: step 1/1.</text>
</comment>
<keyword evidence="5 7" id="KW-0521">NADP</keyword>
<dbReference type="PANTHER" id="PTHR48069:SF3">
    <property type="entry name" value="DIHYDROFOLATE REDUCTASE"/>
    <property type="match status" value="1"/>
</dbReference>
<dbReference type="Proteomes" id="UP000823892">
    <property type="component" value="Unassembled WGS sequence"/>
</dbReference>
<dbReference type="CDD" id="cd00209">
    <property type="entry name" value="DHFR"/>
    <property type="match status" value="1"/>
</dbReference>
<gene>
    <name evidence="9" type="ORF">H9914_14690</name>
</gene>
<dbReference type="GO" id="GO:0004146">
    <property type="term" value="F:dihydrofolate reductase activity"/>
    <property type="evidence" value="ECO:0007669"/>
    <property type="project" value="UniProtKB-EC"/>
</dbReference>
<evidence type="ECO:0000256" key="5">
    <source>
        <dbReference type="ARBA" id="ARBA00022857"/>
    </source>
</evidence>
<reference evidence="9" key="1">
    <citation type="journal article" date="2021" name="PeerJ">
        <title>Extensive microbial diversity within the chicken gut microbiome revealed by metagenomics and culture.</title>
        <authorList>
            <person name="Gilroy R."/>
            <person name="Ravi A."/>
            <person name="Getino M."/>
            <person name="Pursley I."/>
            <person name="Horton D.L."/>
            <person name="Alikhan N.F."/>
            <person name="Baker D."/>
            <person name="Gharbi K."/>
            <person name="Hall N."/>
            <person name="Watson M."/>
            <person name="Adriaenssens E.M."/>
            <person name="Foster-Nyarko E."/>
            <person name="Jarju S."/>
            <person name="Secka A."/>
            <person name="Antonio M."/>
            <person name="Oren A."/>
            <person name="Chaudhuri R.R."/>
            <person name="La Ragione R."/>
            <person name="Hildebrand F."/>
            <person name="Pallen M.J."/>
        </authorList>
    </citation>
    <scope>NUCLEOTIDE SEQUENCE</scope>
    <source>
        <strain evidence="9">ChiBcec6-4105</strain>
    </source>
</reference>
<dbReference type="InterPro" id="IPR024072">
    <property type="entry name" value="DHFR-like_dom_sf"/>
</dbReference>
<keyword evidence="6 7" id="KW-0560">Oxidoreductase</keyword>
<dbReference type="SUPFAM" id="SSF53597">
    <property type="entry name" value="Dihydrofolate reductase-like"/>
    <property type="match status" value="1"/>
</dbReference>
<evidence type="ECO:0000256" key="2">
    <source>
        <dbReference type="ARBA" id="ARBA00009539"/>
    </source>
</evidence>
<dbReference type="GO" id="GO:0046655">
    <property type="term" value="P:folic acid metabolic process"/>
    <property type="evidence" value="ECO:0007669"/>
    <property type="project" value="TreeGrafter"/>
</dbReference>
<evidence type="ECO:0000313" key="10">
    <source>
        <dbReference type="Proteomes" id="UP000823892"/>
    </source>
</evidence>
<dbReference type="InterPro" id="IPR001796">
    <property type="entry name" value="DHFR_dom"/>
</dbReference>
<dbReference type="PIRSF" id="PIRSF000194">
    <property type="entry name" value="DHFR"/>
    <property type="match status" value="1"/>
</dbReference>
<protein>
    <recommendedName>
        <fullName evidence="3 7">Dihydrofolate reductase</fullName>
        <ecNumber evidence="3 7">1.5.1.3</ecNumber>
    </recommendedName>
</protein>
<evidence type="ECO:0000256" key="7">
    <source>
        <dbReference type="PIRNR" id="PIRNR000194"/>
    </source>
</evidence>
<comment type="function">
    <text evidence="7">Key enzyme in folate metabolism. Catalyzes an essential reaction for de novo glycine and purine synthesis, and for DNA precursor synthesis.</text>
</comment>
<comment type="catalytic activity">
    <reaction evidence="7">
        <text>(6S)-5,6,7,8-tetrahydrofolate + NADP(+) = 7,8-dihydrofolate + NADPH + H(+)</text>
        <dbReference type="Rhea" id="RHEA:15009"/>
        <dbReference type="ChEBI" id="CHEBI:15378"/>
        <dbReference type="ChEBI" id="CHEBI:57451"/>
        <dbReference type="ChEBI" id="CHEBI:57453"/>
        <dbReference type="ChEBI" id="CHEBI:57783"/>
        <dbReference type="ChEBI" id="CHEBI:58349"/>
        <dbReference type="EC" id="1.5.1.3"/>
    </reaction>
</comment>
<proteinExistence type="inferred from homology"/>
<dbReference type="GO" id="GO:0050661">
    <property type="term" value="F:NADP binding"/>
    <property type="evidence" value="ECO:0007669"/>
    <property type="project" value="InterPro"/>
</dbReference>
<accession>A0A9D2QX16</accession>
<dbReference type="GO" id="GO:0046654">
    <property type="term" value="P:tetrahydrofolate biosynthetic process"/>
    <property type="evidence" value="ECO:0007669"/>
    <property type="project" value="InterPro"/>
</dbReference>
<evidence type="ECO:0000259" key="8">
    <source>
        <dbReference type="PROSITE" id="PS51330"/>
    </source>
</evidence>
<dbReference type="Pfam" id="PF00186">
    <property type="entry name" value="DHFR_1"/>
    <property type="match status" value="1"/>
</dbReference>
<feature type="domain" description="DHFR" evidence="8">
    <location>
        <begin position="1"/>
        <end position="161"/>
    </location>
</feature>
<keyword evidence="4 7" id="KW-0554">One-carbon metabolism</keyword>
<comment type="caution">
    <text evidence="9">The sequence shown here is derived from an EMBL/GenBank/DDBJ whole genome shotgun (WGS) entry which is preliminary data.</text>
</comment>
<evidence type="ECO:0000256" key="4">
    <source>
        <dbReference type="ARBA" id="ARBA00022563"/>
    </source>
</evidence>
<dbReference type="AlphaFoldDB" id="A0A9D2QX16"/>
<evidence type="ECO:0000256" key="3">
    <source>
        <dbReference type="ARBA" id="ARBA00012856"/>
    </source>
</evidence>
<evidence type="ECO:0000256" key="1">
    <source>
        <dbReference type="ARBA" id="ARBA00004903"/>
    </source>
</evidence>
<comment type="similarity">
    <text evidence="2 7">Belongs to the dihydrofolate reductase family.</text>
</comment>
<dbReference type="GO" id="GO:0006730">
    <property type="term" value="P:one-carbon metabolic process"/>
    <property type="evidence" value="ECO:0007669"/>
    <property type="project" value="UniProtKB-KW"/>
</dbReference>
<dbReference type="PRINTS" id="PR00070">
    <property type="entry name" value="DHFR"/>
</dbReference>
<dbReference type="Gene3D" id="3.40.430.10">
    <property type="entry name" value="Dihydrofolate Reductase, subunit A"/>
    <property type="match status" value="1"/>
</dbReference>
<dbReference type="EC" id="1.5.1.3" evidence="3 7"/>
<sequence>MNLIVAVDSNWGIGKDNKLLVSIPADMKFFRTTTSGKVVIMGRKTLESFPNGLPLKNRVNIVITGNKDYKVKDGVVVHSVEEALQEAGKYPSDDVYVIGGDSIYRQMLPYCSRAHVTKIDFAYQADTFFPNLDQMGEWEVTEESEEQTYFDLEYTFVTYEKKDKSKTPMQAYGASN</sequence>
<name>A0A9D2QX16_9FIRM</name>
<dbReference type="InterPro" id="IPR012259">
    <property type="entry name" value="DHFR"/>
</dbReference>